<dbReference type="KEGG" id="fit:Fi14EGH31_11610"/>
<proteinExistence type="predicted"/>
<evidence type="ECO:0000313" key="2">
    <source>
        <dbReference type="Proteomes" id="UP000593842"/>
    </source>
</evidence>
<organism evidence="1 2">
    <name type="scientific">Faecalibacillus intestinalis</name>
    <dbReference type="NCBI Taxonomy" id="1982626"/>
    <lineage>
        <taxon>Bacteria</taxon>
        <taxon>Bacillati</taxon>
        <taxon>Bacillota</taxon>
        <taxon>Erysipelotrichia</taxon>
        <taxon>Erysipelotrichales</taxon>
        <taxon>Coprobacillaceae</taxon>
        <taxon>Faecalibacillus</taxon>
    </lineage>
</organism>
<dbReference type="EMBL" id="AP024085">
    <property type="protein sequence ID" value="BCL57449.1"/>
    <property type="molecule type" value="Genomic_DNA"/>
</dbReference>
<gene>
    <name evidence="1" type="ORF">Fi14EGH31_11610</name>
</gene>
<name>A0A7I8DXT5_9FIRM</name>
<sequence length="115" mass="13730">MKKTDFVNALSELDIPINEGQSSVNNASKYPRIVFWEIAWDDKLASDDVYITIETIQVSFFSRKPRHDKLLELRDIMRKLGLHPTIYHEYVEEKNKDRNYYHSYFTVELEVDNDE</sequence>
<dbReference type="AlphaFoldDB" id="A0A7I8DXT5"/>
<accession>A0A7I8DXT5</accession>
<protein>
    <recommendedName>
        <fullName evidence="3">DUF3168 domain-containing protein</fullName>
    </recommendedName>
</protein>
<dbReference type="GeneID" id="70579595"/>
<dbReference type="RefSeq" id="WP_200765248.1">
    <property type="nucleotide sequence ID" value="NZ_AP024085.1"/>
</dbReference>
<reference evidence="2" key="1">
    <citation type="submission" date="2020-09" db="EMBL/GenBank/DDBJ databases">
        <title>Complete genome sequencing of Faecalibacillus intestinalis strain 14EGH31.</title>
        <authorList>
            <person name="Sakamoto M."/>
            <person name="Murakami T."/>
            <person name="Mori H."/>
        </authorList>
    </citation>
    <scope>NUCLEOTIDE SEQUENCE [LARGE SCALE GENOMIC DNA]</scope>
    <source>
        <strain evidence="2">14EGH31</strain>
    </source>
</reference>
<evidence type="ECO:0000313" key="1">
    <source>
        <dbReference type="EMBL" id="BCL57449.1"/>
    </source>
</evidence>
<dbReference type="Proteomes" id="UP000593842">
    <property type="component" value="Chromosome"/>
</dbReference>
<evidence type="ECO:0008006" key="3">
    <source>
        <dbReference type="Google" id="ProtNLM"/>
    </source>
</evidence>